<dbReference type="Pfam" id="PF00106">
    <property type="entry name" value="adh_short"/>
    <property type="match status" value="1"/>
</dbReference>
<feature type="compositionally biased region" description="Basic and acidic residues" evidence="3">
    <location>
        <begin position="18"/>
        <end position="30"/>
    </location>
</feature>
<keyword evidence="2" id="KW-0560">Oxidoreductase</keyword>
<evidence type="ECO:0000313" key="5">
    <source>
        <dbReference type="Proteomes" id="UP001501746"/>
    </source>
</evidence>
<evidence type="ECO:0000256" key="2">
    <source>
        <dbReference type="ARBA" id="ARBA00023002"/>
    </source>
</evidence>
<dbReference type="PANTHER" id="PTHR43477">
    <property type="entry name" value="DIHYDROANTICAPSIN 7-DEHYDROGENASE"/>
    <property type="match status" value="1"/>
</dbReference>
<evidence type="ECO:0000256" key="1">
    <source>
        <dbReference type="ARBA" id="ARBA00006484"/>
    </source>
</evidence>
<comment type="similarity">
    <text evidence="1">Belongs to the short-chain dehydrogenases/reductases (SDR) family.</text>
</comment>
<dbReference type="Proteomes" id="UP001501746">
    <property type="component" value="Unassembled WGS sequence"/>
</dbReference>
<reference evidence="4 5" key="1">
    <citation type="journal article" date="2019" name="Int. J. Syst. Evol. Microbiol.">
        <title>The Global Catalogue of Microorganisms (GCM) 10K type strain sequencing project: providing services to taxonomists for standard genome sequencing and annotation.</title>
        <authorList>
            <consortium name="The Broad Institute Genomics Platform"/>
            <consortium name="The Broad Institute Genome Sequencing Center for Infectious Disease"/>
            <person name="Wu L."/>
            <person name="Ma J."/>
        </authorList>
    </citation>
    <scope>NUCLEOTIDE SEQUENCE [LARGE SCALE GENOMIC DNA]</scope>
    <source>
        <strain evidence="4 5">JCM 14323</strain>
    </source>
</reference>
<accession>A0ABN2MJJ0</accession>
<dbReference type="PRINTS" id="PR00081">
    <property type="entry name" value="GDHRDH"/>
</dbReference>
<organism evidence="4 5">
    <name type="scientific">Agromyces salentinus</name>
    <dbReference type="NCBI Taxonomy" id="269421"/>
    <lineage>
        <taxon>Bacteria</taxon>
        <taxon>Bacillati</taxon>
        <taxon>Actinomycetota</taxon>
        <taxon>Actinomycetes</taxon>
        <taxon>Micrococcales</taxon>
        <taxon>Microbacteriaceae</taxon>
        <taxon>Agromyces</taxon>
    </lineage>
</organism>
<evidence type="ECO:0000313" key="4">
    <source>
        <dbReference type="EMBL" id="GAA1828022.1"/>
    </source>
</evidence>
<dbReference type="InterPro" id="IPR051122">
    <property type="entry name" value="SDR_DHRS6-like"/>
</dbReference>
<feature type="region of interest" description="Disordered" evidence="3">
    <location>
        <begin position="1"/>
        <end position="31"/>
    </location>
</feature>
<dbReference type="Gene3D" id="3.40.50.720">
    <property type="entry name" value="NAD(P)-binding Rossmann-like Domain"/>
    <property type="match status" value="1"/>
</dbReference>
<sequence length="252" mass="25806">MTDQPTGANGATEGVADAARDTDAARDSRDSLGTGIAGRTVVIAGATSASGRAVATALLEAGARVVAVGSDQGRLDALEADLPGIACELADLTDGDEVLELAMRVHARDGDVDGVIHLVGGWRGGGGIAGQTEEDYRVLERSFTALRYVSRVFWDDLLSSPSGRIAIVSSTTVERPTTGGANYTAVKAASESWMRSLAQGFAKAEAPAAAVTFRVQSLAGLEEALAESVVGLWRADAASTAELNGTVVTLSE</sequence>
<dbReference type="EMBL" id="BAAANK010000002">
    <property type="protein sequence ID" value="GAA1828022.1"/>
    <property type="molecule type" value="Genomic_DNA"/>
</dbReference>
<dbReference type="InterPro" id="IPR036291">
    <property type="entry name" value="NAD(P)-bd_dom_sf"/>
</dbReference>
<dbReference type="SUPFAM" id="SSF51735">
    <property type="entry name" value="NAD(P)-binding Rossmann-fold domains"/>
    <property type="match status" value="1"/>
</dbReference>
<dbReference type="CDD" id="cd05233">
    <property type="entry name" value="SDR_c"/>
    <property type="match status" value="1"/>
</dbReference>
<evidence type="ECO:0008006" key="6">
    <source>
        <dbReference type="Google" id="ProtNLM"/>
    </source>
</evidence>
<evidence type="ECO:0000256" key="3">
    <source>
        <dbReference type="SAM" id="MobiDB-lite"/>
    </source>
</evidence>
<gene>
    <name evidence="4" type="ORF">GCM10009750_09460</name>
</gene>
<protein>
    <recommendedName>
        <fullName evidence="6">SDR family NAD(P)-dependent oxidoreductase</fullName>
    </recommendedName>
</protein>
<dbReference type="InterPro" id="IPR002347">
    <property type="entry name" value="SDR_fam"/>
</dbReference>
<dbReference type="PANTHER" id="PTHR43477:SF1">
    <property type="entry name" value="DIHYDROANTICAPSIN 7-DEHYDROGENASE"/>
    <property type="match status" value="1"/>
</dbReference>
<dbReference type="RefSeq" id="WP_157427129.1">
    <property type="nucleotide sequence ID" value="NZ_BAAANK010000002.1"/>
</dbReference>
<keyword evidence="5" id="KW-1185">Reference proteome</keyword>
<comment type="caution">
    <text evidence="4">The sequence shown here is derived from an EMBL/GenBank/DDBJ whole genome shotgun (WGS) entry which is preliminary data.</text>
</comment>
<name>A0ABN2MJJ0_9MICO</name>
<proteinExistence type="inferred from homology"/>